<name>A0A507CM34_9FUNG</name>
<dbReference type="Gene3D" id="3.30.70.80">
    <property type="entry name" value="Peptidase S8 propeptide/proteinase inhibitor I9"/>
    <property type="match status" value="1"/>
</dbReference>
<dbReference type="GO" id="GO:0004866">
    <property type="term" value="F:endopeptidase inhibitor activity"/>
    <property type="evidence" value="ECO:0007669"/>
    <property type="project" value="TreeGrafter"/>
</dbReference>
<proteinExistence type="inferred from homology"/>
<dbReference type="EMBL" id="QEAN01000166">
    <property type="protein sequence ID" value="TPX44759.1"/>
    <property type="molecule type" value="Genomic_DNA"/>
</dbReference>
<dbReference type="InterPro" id="IPR052471">
    <property type="entry name" value="PBI_I9"/>
</dbReference>
<accession>A0A507CM34</accession>
<dbReference type="AlphaFoldDB" id="A0A507CM34"/>
<feature type="domain" description="Inhibitor I9" evidence="2">
    <location>
        <begin position="10"/>
        <end position="77"/>
    </location>
</feature>
<dbReference type="Proteomes" id="UP000320475">
    <property type="component" value="Unassembled WGS sequence"/>
</dbReference>
<dbReference type="VEuPathDB" id="FungiDB:SeMB42_g04211"/>
<protein>
    <recommendedName>
        <fullName evidence="2">Inhibitor I9 domain-containing protein</fullName>
    </recommendedName>
</protein>
<dbReference type="OrthoDB" id="5518345at2759"/>
<dbReference type="Pfam" id="PF05922">
    <property type="entry name" value="Inhibitor_I9"/>
    <property type="match status" value="1"/>
</dbReference>
<keyword evidence="5" id="KW-1185">Reference proteome</keyword>
<dbReference type="PANTHER" id="PTHR28288:SF2">
    <property type="entry name" value="PROTEASE B INHIBITOR 2"/>
    <property type="match status" value="1"/>
</dbReference>
<evidence type="ECO:0000259" key="2">
    <source>
        <dbReference type="Pfam" id="PF05922"/>
    </source>
</evidence>
<dbReference type="InterPro" id="IPR037045">
    <property type="entry name" value="S8pro/Inhibitor_I9_sf"/>
</dbReference>
<dbReference type="PANTHER" id="PTHR28288">
    <property type="entry name" value="PROTEASE B INHIBITOR 2"/>
    <property type="match status" value="1"/>
</dbReference>
<gene>
    <name evidence="3" type="ORF">SeLEV6574_g07199</name>
    <name evidence="4" type="ORF">SeMB42_g04211</name>
</gene>
<organism evidence="3 6">
    <name type="scientific">Synchytrium endobioticum</name>
    <dbReference type="NCBI Taxonomy" id="286115"/>
    <lineage>
        <taxon>Eukaryota</taxon>
        <taxon>Fungi</taxon>
        <taxon>Fungi incertae sedis</taxon>
        <taxon>Chytridiomycota</taxon>
        <taxon>Chytridiomycota incertae sedis</taxon>
        <taxon>Chytridiomycetes</taxon>
        <taxon>Synchytriales</taxon>
        <taxon>Synchytriaceae</taxon>
        <taxon>Synchytrium</taxon>
    </lineage>
</organism>
<dbReference type="SUPFAM" id="SSF54897">
    <property type="entry name" value="Protease propeptides/inhibitors"/>
    <property type="match status" value="1"/>
</dbReference>
<evidence type="ECO:0000256" key="1">
    <source>
        <dbReference type="ARBA" id="ARBA00038069"/>
    </source>
</evidence>
<reference evidence="5 6" key="1">
    <citation type="journal article" date="2019" name="Sci. Rep.">
        <title>Comparative genomics of chytrid fungi reveal insights into the obligate biotrophic and pathogenic lifestyle of Synchytrium endobioticum.</title>
        <authorList>
            <person name="van de Vossenberg B.T.L.H."/>
            <person name="Warris S."/>
            <person name="Nguyen H.D.T."/>
            <person name="van Gent-Pelzer M.P.E."/>
            <person name="Joly D.L."/>
            <person name="van de Geest H.C."/>
            <person name="Bonants P.J.M."/>
            <person name="Smith D.S."/>
            <person name="Levesque C.A."/>
            <person name="van der Lee T.A.J."/>
        </authorList>
    </citation>
    <scope>NUCLEOTIDE SEQUENCE [LARGE SCALE GENOMIC DNA]</scope>
    <source>
        <strain evidence="3 6">LEV6574</strain>
        <strain evidence="4 5">MB42</strain>
    </source>
</reference>
<evidence type="ECO:0000313" key="6">
    <source>
        <dbReference type="Proteomes" id="UP000320475"/>
    </source>
</evidence>
<evidence type="ECO:0000313" key="3">
    <source>
        <dbReference type="EMBL" id="TPX39453.1"/>
    </source>
</evidence>
<dbReference type="EMBL" id="QEAM01000479">
    <property type="protein sequence ID" value="TPX39453.1"/>
    <property type="molecule type" value="Genomic_DNA"/>
</dbReference>
<comment type="caution">
    <text evidence="3">The sequence shown here is derived from an EMBL/GenBank/DDBJ whole genome shotgun (WGS) entry which is preliminary data.</text>
</comment>
<evidence type="ECO:0000313" key="4">
    <source>
        <dbReference type="EMBL" id="TPX44759.1"/>
    </source>
</evidence>
<dbReference type="GO" id="GO:0042144">
    <property type="term" value="P:vacuole fusion, non-autophagic"/>
    <property type="evidence" value="ECO:0007669"/>
    <property type="project" value="TreeGrafter"/>
</dbReference>
<comment type="similarity">
    <text evidence="1">Belongs to the protease inhibitor I9 family.</text>
</comment>
<dbReference type="InterPro" id="IPR010259">
    <property type="entry name" value="S8pro/Inhibitor_I9"/>
</dbReference>
<dbReference type="Proteomes" id="UP000317494">
    <property type="component" value="Unassembled WGS sequence"/>
</dbReference>
<sequence>MAVDDNVGNYIVVFKSGISAMEQDETVGKIKKMGGVVKYEFSELLSGVAVEMPVSAVSALKSDPNVDDVEEDRTVHIN</sequence>
<evidence type="ECO:0000313" key="5">
    <source>
        <dbReference type="Proteomes" id="UP000317494"/>
    </source>
</evidence>